<keyword evidence="2" id="KW-1185">Reference proteome</keyword>
<reference evidence="1" key="1">
    <citation type="submission" date="2022-03" db="EMBL/GenBank/DDBJ databases">
        <authorList>
            <person name="Sayadi A."/>
        </authorList>
    </citation>
    <scope>NUCLEOTIDE SEQUENCE</scope>
</reference>
<feature type="non-terminal residue" evidence="1">
    <location>
        <position position="1"/>
    </location>
</feature>
<proteinExistence type="predicted"/>
<organism evidence="1 2">
    <name type="scientific">Acanthoscelides obtectus</name>
    <name type="common">Bean weevil</name>
    <name type="synonym">Bruchus obtectus</name>
    <dbReference type="NCBI Taxonomy" id="200917"/>
    <lineage>
        <taxon>Eukaryota</taxon>
        <taxon>Metazoa</taxon>
        <taxon>Ecdysozoa</taxon>
        <taxon>Arthropoda</taxon>
        <taxon>Hexapoda</taxon>
        <taxon>Insecta</taxon>
        <taxon>Pterygota</taxon>
        <taxon>Neoptera</taxon>
        <taxon>Endopterygota</taxon>
        <taxon>Coleoptera</taxon>
        <taxon>Polyphaga</taxon>
        <taxon>Cucujiformia</taxon>
        <taxon>Chrysomeloidea</taxon>
        <taxon>Chrysomelidae</taxon>
        <taxon>Bruchinae</taxon>
        <taxon>Bruchini</taxon>
        <taxon>Acanthoscelides</taxon>
    </lineage>
</organism>
<dbReference type="OrthoDB" id="6755115at2759"/>
<evidence type="ECO:0000313" key="2">
    <source>
        <dbReference type="Proteomes" id="UP001152888"/>
    </source>
</evidence>
<gene>
    <name evidence="1" type="ORF">ACAOBT_LOCUS20941</name>
</gene>
<name>A0A9P0LC65_ACAOB</name>
<dbReference type="EMBL" id="CAKOFQ010007148">
    <property type="protein sequence ID" value="CAH1992556.1"/>
    <property type="molecule type" value="Genomic_DNA"/>
</dbReference>
<dbReference type="AlphaFoldDB" id="A0A9P0LC65"/>
<protein>
    <submittedName>
        <fullName evidence="1">Uncharacterized protein</fullName>
    </submittedName>
</protein>
<sequence>RAEIFGFARTRIVALFQAGFSNHRIALDWVTQEVRLFEQFKDSKKLAQLKISHAVGVLE</sequence>
<evidence type="ECO:0000313" key="1">
    <source>
        <dbReference type="EMBL" id="CAH1992556.1"/>
    </source>
</evidence>
<accession>A0A9P0LC65</accession>
<dbReference type="Proteomes" id="UP001152888">
    <property type="component" value="Unassembled WGS sequence"/>
</dbReference>
<comment type="caution">
    <text evidence="1">The sequence shown here is derived from an EMBL/GenBank/DDBJ whole genome shotgun (WGS) entry which is preliminary data.</text>
</comment>